<keyword evidence="4" id="KW-1185">Reference proteome</keyword>
<feature type="compositionally biased region" description="Polar residues" evidence="1">
    <location>
        <begin position="39"/>
        <end position="55"/>
    </location>
</feature>
<reference evidence="3 4" key="1">
    <citation type="submission" date="2015-03" db="EMBL/GenBank/DDBJ databases">
        <title>Luteipulveratus halotolerans sp. nov., a novel actinobacterium (Dermacoccaceae) from Sarawak, Malaysia.</title>
        <authorList>
            <person name="Juboi H."/>
            <person name="Basik A."/>
            <person name="Shamsul S.S."/>
            <person name="Arnold P."/>
            <person name="Schmitt E.K."/>
            <person name="Sanglier J.-J."/>
            <person name="Yeo T."/>
        </authorList>
    </citation>
    <scope>NUCLEOTIDE SEQUENCE [LARGE SCALE GENOMIC DNA]</scope>
    <source>
        <strain evidence="3 4">MN07-A0370</strain>
    </source>
</reference>
<dbReference type="RefSeq" id="WP_052590858.1">
    <property type="nucleotide sequence ID" value="NZ_CP011112.1"/>
</dbReference>
<dbReference type="InterPro" id="IPR010982">
    <property type="entry name" value="Lambda_DNA-bd_dom_sf"/>
</dbReference>
<dbReference type="InterPro" id="IPR001387">
    <property type="entry name" value="Cro/C1-type_HTH"/>
</dbReference>
<accession>A0A0K1JGG2</accession>
<evidence type="ECO:0000259" key="2">
    <source>
        <dbReference type="PROSITE" id="PS50943"/>
    </source>
</evidence>
<dbReference type="SMART" id="SM00530">
    <property type="entry name" value="HTH_XRE"/>
    <property type="match status" value="1"/>
</dbReference>
<gene>
    <name evidence="3" type="ORF">VV02_07825</name>
</gene>
<dbReference type="SUPFAM" id="SSF47413">
    <property type="entry name" value="lambda repressor-like DNA-binding domains"/>
    <property type="match status" value="1"/>
</dbReference>
<dbReference type="GO" id="GO:0003677">
    <property type="term" value="F:DNA binding"/>
    <property type="evidence" value="ECO:0007669"/>
    <property type="project" value="InterPro"/>
</dbReference>
<name>A0A0K1JGG2_9MICO</name>
<dbReference type="Pfam" id="PF01381">
    <property type="entry name" value="HTH_3"/>
    <property type="match status" value="1"/>
</dbReference>
<dbReference type="AlphaFoldDB" id="A0A0K1JGG2"/>
<dbReference type="Proteomes" id="UP000066480">
    <property type="component" value="Chromosome"/>
</dbReference>
<feature type="domain" description="HTH cro/C1-type" evidence="2">
    <location>
        <begin position="19"/>
        <end position="75"/>
    </location>
</feature>
<dbReference type="KEGG" id="lmoi:VV02_07825"/>
<proteinExistence type="predicted"/>
<sequence>MEHPRSTPDDTARSLASVVLEALAEAGISQREAAEKTGIPSTTLNRRLSPTGNSPLTADEIVRLATLLGTRPSALMAVAEQVVA</sequence>
<dbReference type="EMBL" id="CP011112">
    <property type="protein sequence ID" value="AKU15786.1"/>
    <property type="molecule type" value="Genomic_DNA"/>
</dbReference>
<dbReference type="STRING" id="571913.VV02_07825"/>
<dbReference type="PROSITE" id="PS50943">
    <property type="entry name" value="HTH_CROC1"/>
    <property type="match status" value="1"/>
</dbReference>
<dbReference type="CDD" id="cd00093">
    <property type="entry name" value="HTH_XRE"/>
    <property type="match status" value="1"/>
</dbReference>
<organism evidence="3 4">
    <name type="scientific">Luteipulveratus mongoliensis</name>
    <dbReference type="NCBI Taxonomy" id="571913"/>
    <lineage>
        <taxon>Bacteria</taxon>
        <taxon>Bacillati</taxon>
        <taxon>Actinomycetota</taxon>
        <taxon>Actinomycetes</taxon>
        <taxon>Micrococcales</taxon>
        <taxon>Dermacoccaceae</taxon>
        <taxon>Luteipulveratus</taxon>
    </lineage>
</organism>
<evidence type="ECO:0000256" key="1">
    <source>
        <dbReference type="SAM" id="MobiDB-lite"/>
    </source>
</evidence>
<feature type="region of interest" description="Disordered" evidence="1">
    <location>
        <begin position="31"/>
        <end position="55"/>
    </location>
</feature>
<evidence type="ECO:0000313" key="4">
    <source>
        <dbReference type="Proteomes" id="UP000066480"/>
    </source>
</evidence>
<protein>
    <recommendedName>
        <fullName evidence="2">HTH cro/C1-type domain-containing protein</fullName>
    </recommendedName>
</protein>
<dbReference type="Gene3D" id="1.10.260.40">
    <property type="entry name" value="lambda repressor-like DNA-binding domains"/>
    <property type="match status" value="1"/>
</dbReference>
<evidence type="ECO:0000313" key="3">
    <source>
        <dbReference type="EMBL" id="AKU15786.1"/>
    </source>
</evidence>